<name>A0AAQ3JW23_9LILI</name>
<keyword evidence="8 10" id="KW-1133">Transmembrane helix</keyword>
<dbReference type="GO" id="GO:0012505">
    <property type="term" value="C:endomembrane system"/>
    <property type="evidence" value="ECO:0007669"/>
    <property type="project" value="UniProtKB-SubCell"/>
</dbReference>
<feature type="domain" description="SWEET-like" evidence="12">
    <location>
        <begin position="577"/>
        <end position="675"/>
    </location>
</feature>
<dbReference type="Pfam" id="PF25333">
    <property type="entry name" value="DUF2921_N"/>
    <property type="match status" value="2"/>
</dbReference>
<evidence type="ECO:0000313" key="15">
    <source>
        <dbReference type="Proteomes" id="UP001327560"/>
    </source>
</evidence>
<comment type="pathway">
    <text evidence="3">Protein modification; protein ubiquitination.</text>
</comment>
<feature type="domain" description="DUF2921" evidence="13">
    <location>
        <begin position="384"/>
        <end position="564"/>
    </location>
</feature>
<evidence type="ECO:0000256" key="5">
    <source>
        <dbReference type="ARBA" id="ARBA00022679"/>
    </source>
</evidence>
<keyword evidence="11" id="KW-0732">Signal</keyword>
<evidence type="ECO:0000256" key="8">
    <source>
        <dbReference type="ARBA" id="ARBA00022989"/>
    </source>
</evidence>
<feature type="signal peptide" evidence="11">
    <location>
        <begin position="1"/>
        <end position="39"/>
    </location>
</feature>
<evidence type="ECO:0000259" key="13">
    <source>
        <dbReference type="Pfam" id="PF25333"/>
    </source>
</evidence>
<evidence type="ECO:0000256" key="9">
    <source>
        <dbReference type="ARBA" id="ARBA00023136"/>
    </source>
</evidence>
<dbReference type="EMBL" id="CP136891">
    <property type="protein sequence ID" value="WOK97231.1"/>
    <property type="molecule type" value="Genomic_DNA"/>
</dbReference>
<dbReference type="Pfam" id="PF11145">
    <property type="entry name" value="DUF2921"/>
    <property type="match status" value="1"/>
</dbReference>
<comment type="subcellular location">
    <subcellularLocation>
        <location evidence="2">Endomembrane system</location>
        <topology evidence="2">Multi-pass membrane protein</topology>
    </subcellularLocation>
</comment>
<evidence type="ECO:0000256" key="4">
    <source>
        <dbReference type="ARBA" id="ARBA00012483"/>
    </source>
</evidence>
<keyword evidence="9 10" id="KW-0472">Membrane</keyword>
<sequence length="676" mass="76178">MTSMAGTTFSPFLPVVHHLCIPLFFFLFPLYCTPSSSSAAQISYSDHCGSIVPESIPTKPFVDTSFTIRDGYFSGGKNLFRSSHRYSASSPYFEFQSYNLQKTRSPGILQLQATLVLYANQPRISSLFFGFWSESIGKLCMLTYRKTSNISTSLATGTVDSLDPLNSRNYFEPILLLAYVQKKYEFTMIPQVCSSCPLLNVEEESLSLDPSSSCSFLSNIRSLIVNNTTSCFGRKCATLGRSLRLSPVFIHFKEIKCIEYGRLHMHIGFSNVSNYENTLSLENSFVGEGYWDQNKNQLCLILCRVLKGDLQSSYSVGECSMGLSLWFSTTATLTRRRNIIGRIWSNKDKDDPDYFSMSSFQDLEGVWDIISDLKFKYTHTDSVQKSCTLSNRTILQHKKYLHREYFGIMYFPMTLRDAGGKKHQGRANILSRGETYLGVEGTKSSFAATLAGLRIGKEVIWNVSYVIKYAPSLEYSNEVVTVIVAEGIYNTEAGTLCMRGCRYPSLPFVEGYMTTLESDPIDCEIIINIDLKALNQKVGEQKLQNSGTISSTRNKLDSLYFDPIQISSGNSYVQETMQFSWRIDAETMTVLISLTFSCICIHLQILQFKKHSGAIPSVSITMLVVLMLGYMMPLVLNLETLSTRHPFSEWPEVNQVAARVMNIVASFLCFRLLQVA</sequence>
<dbReference type="EC" id="2.3.2.27" evidence="4"/>
<evidence type="ECO:0000313" key="14">
    <source>
        <dbReference type="EMBL" id="WOK97231.1"/>
    </source>
</evidence>
<accession>A0AAQ3JW23</accession>
<organism evidence="14 15">
    <name type="scientific">Canna indica</name>
    <name type="common">Indian-shot</name>
    <dbReference type="NCBI Taxonomy" id="4628"/>
    <lineage>
        <taxon>Eukaryota</taxon>
        <taxon>Viridiplantae</taxon>
        <taxon>Streptophyta</taxon>
        <taxon>Embryophyta</taxon>
        <taxon>Tracheophyta</taxon>
        <taxon>Spermatophyta</taxon>
        <taxon>Magnoliopsida</taxon>
        <taxon>Liliopsida</taxon>
        <taxon>Zingiberales</taxon>
        <taxon>Cannaceae</taxon>
        <taxon>Canna</taxon>
    </lineage>
</organism>
<dbReference type="GO" id="GO:0061630">
    <property type="term" value="F:ubiquitin protein ligase activity"/>
    <property type="evidence" value="ECO:0007669"/>
    <property type="project" value="UniProtKB-EC"/>
</dbReference>
<evidence type="ECO:0000256" key="10">
    <source>
        <dbReference type="SAM" id="Phobius"/>
    </source>
</evidence>
<feature type="transmembrane region" description="Helical" evidence="10">
    <location>
        <begin position="618"/>
        <end position="636"/>
    </location>
</feature>
<evidence type="ECO:0000256" key="1">
    <source>
        <dbReference type="ARBA" id="ARBA00000900"/>
    </source>
</evidence>
<evidence type="ECO:0000256" key="11">
    <source>
        <dbReference type="SAM" id="SignalP"/>
    </source>
</evidence>
<evidence type="ECO:0000256" key="7">
    <source>
        <dbReference type="ARBA" id="ARBA00022786"/>
    </source>
</evidence>
<dbReference type="PANTHER" id="PTHR33389:SF18">
    <property type="entry name" value="OS01G0677900 PROTEIN"/>
    <property type="match status" value="1"/>
</dbReference>
<keyword evidence="5" id="KW-0808">Transferase</keyword>
<dbReference type="InterPro" id="IPR021319">
    <property type="entry name" value="DUF2921"/>
</dbReference>
<evidence type="ECO:0000256" key="3">
    <source>
        <dbReference type="ARBA" id="ARBA00004906"/>
    </source>
</evidence>
<dbReference type="InterPro" id="IPR057425">
    <property type="entry name" value="DUF2921_N"/>
</dbReference>
<protein>
    <recommendedName>
        <fullName evidence="4">RING-type E3 ubiquitin transferase</fullName>
        <ecNumber evidence="4">2.3.2.27</ecNumber>
    </recommendedName>
</protein>
<feature type="chain" id="PRO_5042848822" description="RING-type E3 ubiquitin transferase" evidence="11">
    <location>
        <begin position="40"/>
        <end position="676"/>
    </location>
</feature>
<dbReference type="AlphaFoldDB" id="A0AAQ3JW23"/>
<feature type="transmembrane region" description="Helical" evidence="10">
    <location>
        <begin position="588"/>
        <end position="606"/>
    </location>
</feature>
<reference evidence="14 15" key="1">
    <citation type="submission" date="2023-10" db="EMBL/GenBank/DDBJ databases">
        <title>Chromosome-scale genome assembly provides insights into flower coloration mechanisms of Canna indica.</title>
        <authorList>
            <person name="Li C."/>
        </authorList>
    </citation>
    <scope>NUCLEOTIDE SEQUENCE [LARGE SCALE GENOMIC DNA]</scope>
    <source>
        <tissue evidence="14">Flower</tissue>
    </source>
</reference>
<keyword evidence="6 10" id="KW-0812">Transmembrane</keyword>
<dbReference type="Proteomes" id="UP001327560">
    <property type="component" value="Chromosome 2"/>
</dbReference>
<keyword evidence="15" id="KW-1185">Reference proteome</keyword>
<feature type="domain" description="DUF2921" evidence="13">
    <location>
        <begin position="207"/>
        <end position="357"/>
    </location>
</feature>
<keyword evidence="7" id="KW-0833">Ubl conjugation pathway</keyword>
<comment type="catalytic activity">
    <reaction evidence="1">
        <text>S-ubiquitinyl-[E2 ubiquitin-conjugating enzyme]-L-cysteine + [acceptor protein]-L-lysine = [E2 ubiquitin-conjugating enzyme]-L-cysteine + N(6)-ubiquitinyl-[acceptor protein]-L-lysine.</text>
        <dbReference type="EC" id="2.3.2.27"/>
    </reaction>
</comment>
<proteinExistence type="predicted"/>
<evidence type="ECO:0000256" key="6">
    <source>
        <dbReference type="ARBA" id="ARBA00022692"/>
    </source>
</evidence>
<evidence type="ECO:0000256" key="2">
    <source>
        <dbReference type="ARBA" id="ARBA00004127"/>
    </source>
</evidence>
<dbReference type="PANTHER" id="PTHR33389">
    <property type="entry name" value="FAMILY PROTEIN, PUTATIVE (DUF2921)-RELATED"/>
    <property type="match status" value="1"/>
</dbReference>
<gene>
    <name evidence="14" type="ORF">Cni_G05939</name>
</gene>
<evidence type="ECO:0000259" key="12">
    <source>
        <dbReference type="Pfam" id="PF11145"/>
    </source>
</evidence>